<dbReference type="AlphaFoldDB" id="A0A8C0VKX9"/>
<protein>
    <submittedName>
        <fullName evidence="1">Uncharacterized protein</fullName>
    </submittedName>
</protein>
<reference evidence="1" key="1">
    <citation type="submission" date="2025-08" db="UniProtKB">
        <authorList>
            <consortium name="Ensembl"/>
        </authorList>
    </citation>
    <scope>IDENTIFICATION</scope>
</reference>
<organism evidence="1 2">
    <name type="scientific">Cyanistes caeruleus</name>
    <name type="common">Eurasian blue tit</name>
    <name type="synonym">Parus caeruleus</name>
    <dbReference type="NCBI Taxonomy" id="156563"/>
    <lineage>
        <taxon>Eukaryota</taxon>
        <taxon>Metazoa</taxon>
        <taxon>Chordata</taxon>
        <taxon>Craniata</taxon>
        <taxon>Vertebrata</taxon>
        <taxon>Euteleostomi</taxon>
        <taxon>Archelosauria</taxon>
        <taxon>Archosauria</taxon>
        <taxon>Dinosauria</taxon>
        <taxon>Saurischia</taxon>
        <taxon>Theropoda</taxon>
        <taxon>Coelurosauria</taxon>
        <taxon>Aves</taxon>
        <taxon>Neognathae</taxon>
        <taxon>Neoaves</taxon>
        <taxon>Telluraves</taxon>
        <taxon>Australaves</taxon>
        <taxon>Passeriformes</taxon>
        <taxon>Paridae</taxon>
        <taxon>Cyanistes</taxon>
    </lineage>
</organism>
<dbReference type="Gene3D" id="1.25.10.10">
    <property type="entry name" value="Leucine-rich Repeat Variant"/>
    <property type="match status" value="1"/>
</dbReference>
<sequence length="70" mass="8007">FNWVRGISQTLPKPTGKRQKLCDRVASSTLLDDRRDAVRALKSLSKVSSRLPQRRPAFQRFFSTVFLSNA</sequence>
<name>A0A8C0VKX9_CYACU</name>
<evidence type="ECO:0000313" key="2">
    <source>
        <dbReference type="Proteomes" id="UP000694410"/>
    </source>
</evidence>
<dbReference type="Proteomes" id="UP000694410">
    <property type="component" value="Unplaced"/>
</dbReference>
<evidence type="ECO:0000313" key="1">
    <source>
        <dbReference type="Ensembl" id="ENSCCEP00000024184.1"/>
    </source>
</evidence>
<accession>A0A8C0VKX9</accession>
<proteinExistence type="predicted"/>
<reference evidence="1" key="2">
    <citation type="submission" date="2025-09" db="UniProtKB">
        <authorList>
            <consortium name="Ensembl"/>
        </authorList>
    </citation>
    <scope>IDENTIFICATION</scope>
</reference>
<keyword evidence="2" id="KW-1185">Reference proteome</keyword>
<dbReference type="Ensembl" id="ENSCCET00000036389.1">
    <property type="protein sequence ID" value="ENSCCEP00000024184.1"/>
    <property type="gene ID" value="ENSCCEG00000021533.1"/>
</dbReference>
<dbReference type="InterPro" id="IPR011989">
    <property type="entry name" value="ARM-like"/>
</dbReference>